<protein>
    <submittedName>
        <fullName evidence="7">EamA family transporter</fullName>
    </submittedName>
</protein>
<organism evidence="7 8">
    <name type="scientific">Ramlibacter pinisoli</name>
    <dbReference type="NCBI Taxonomy" id="2682844"/>
    <lineage>
        <taxon>Bacteria</taxon>
        <taxon>Pseudomonadati</taxon>
        <taxon>Pseudomonadota</taxon>
        <taxon>Betaproteobacteria</taxon>
        <taxon>Burkholderiales</taxon>
        <taxon>Comamonadaceae</taxon>
        <taxon>Ramlibacter</taxon>
    </lineage>
</organism>
<gene>
    <name evidence="7" type="ORF">GON04_08465</name>
</gene>
<dbReference type="InterPro" id="IPR037185">
    <property type="entry name" value="EmrE-like"/>
</dbReference>
<proteinExistence type="predicted"/>
<dbReference type="AlphaFoldDB" id="A0A6N8IRK1"/>
<keyword evidence="3 5" id="KW-1133">Transmembrane helix</keyword>
<evidence type="ECO:0000256" key="3">
    <source>
        <dbReference type="ARBA" id="ARBA00022989"/>
    </source>
</evidence>
<accession>A0A6N8IRK1</accession>
<dbReference type="InterPro" id="IPR050638">
    <property type="entry name" value="AA-Vitamin_Transporters"/>
</dbReference>
<comment type="caution">
    <text evidence="7">The sequence shown here is derived from an EMBL/GenBank/DDBJ whole genome shotgun (WGS) entry which is preliminary data.</text>
</comment>
<dbReference type="RefSeq" id="WP_157397480.1">
    <property type="nucleotide sequence ID" value="NZ_WSEL01000003.1"/>
</dbReference>
<evidence type="ECO:0000256" key="2">
    <source>
        <dbReference type="ARBA" id="ARBA00022692"/>
    </source>
</evidence>
<feature type="domain" description="EamA" evidence="6">
    <location>
        <begin position="15"/>
        <end position="142"/>
    </location>
</feature>
<evidence type="ECO:0000256" key="5">
    <source>
        <dbReference type="SAM" id="Phobius"/>
    </source>
</evidence>
<dbReference type="Proteomes" id="UP000469385">
    <property type="component" value="Unassembled WGS sequence"/>
</dbReference>
<feature type="transmembrane region" description="Helical" evidence="5">
    <location>
        <begin position="155"/>
        <end position="176"/>
    </location>
</feature>
<evidence type="ECO:0000256" key="4">
    <source>
        <dbReference type="ARBA" id="ARBA00023136"/>
    </source>
</evidence>
<evidence type="ECO:0000313" key="8">
    <source>
        <dbReference type="Proteomes" id="UP000469385"/>
    </source>
</evidence>
<keyword evidence="2 5" id="KW-0812">Transmembrane</keyword>
<keyword evidence="8" id="KW-1185">Reference proteome</keyword>
<dbReference type="SUPFAM" id="SSF103481">
    <property type="entry name" value="Multidrug resistance efflux transporter EmrE"/>
    <property type="match status" value="2"/>
</dbReference>
<feature type="transmembrane region" description="Helical" evidence="5">
    <location>
        <begin position="126"/>
        <end position="143"/>
    </location>
</feature>
<sequence length="311" mass="32642">MTLRGRGPRAWVADFVLLAAIWGSSFLFTRLAVVEFGPMATAAGRVVVASAFLLPLTLLRGLGPQLRQHWRAIFTIGALNSAIPFALFAFAVTTITTGLSAILNATVPLFGALVAWAWLKDRPAASRALGLAVGFTGVALLAWDEASFKPGAQGVAPAWAVLGCLGATLCYGIAASATKKHLQGLSPLVTATGSQLGATLGLVLPALWWRPDHLPGATAWLALVALGVLCTGLAYILYFRLIEETGPARALAVTFVVPVFAVFYGVLFLGEHVTAWMLACAAIIVCGTTLSTGLLKLPSRAHRPAPHRARP</sequence>
<evidence type="ECO:0000259" key="6">
    <source>
        <dbReference type="Pfam" id="PF00892"/>
    </source>
</evidence>
<dbReference type="GO" id="GO:0016020">
    <property type="term" value="C:membrane"/>
    <property type="evidence" value="ECO:0007669"/>
    <property type="project" value="UniProtKB-SubCell"/>
</dbReference>
<keyword evidence="4 5" id="KW-0472">Membrane</keyword>
<comment type="subcellular location">
    <subcellularLocation>
        <location evidence="1">Membrane</location>
        <topology evidence="1">Multi-pass membrane protein</topology>
    </subcellularLocation>
</comment>
<feature type="transmembrane region" description="Helical" evidence="5">
    <location>
        <begin position="250"/>
        <end position="269"/>
    </location>
</feature>
<feature type="transmembrane region" description="Helical" evidence="5">
    <location>
        <begin position="275"/>
        <end position="295"/>
    </location>
</feature>
<feature type="transmembrane region" description="Helical" evidence="5">
    <location>
        <begin position="39"/>
        <end position="59"/>
    </location>
</feature>
<dbReference type="PANTHER" id="PTHR32322:SF9">
    <property type="entry name" value="AMINO-ACID METABOLITE EFFLUX PUMP-RELATED"/>
    <property type="match status" value="1"/>
</dbReference>
<evidence type="ECO:0000313" key="7">
    <source>
        <dbReference type="EMBL" id="MVQ29478.1"/>
    </source>
</evidence>
<reference evidence="7 8" key="1">
    <citation type="submission" date="2019-12" db="EMBL/GenBank/DDBJ databases">
        <authorList>
            <person name="Huq M.A."/>
        </authorList>
    </citation>
    <scope>NUCLEOTIDE SEQUENCE [LARGE SCALE GENOMIC DNA]</scope>
    <source>
        <strain evidence="7 8">MAH-25</strain>
    </source>
</reference>
<dbReference type="Gene3D" id="1.10.3730.20">
    <property type="match status" value="1"/>
</dbReference>
<feature type="transmembrane region" description="Helical" evidence="5">
    <location>
        <begin position="220"/>
        <end position="238"/>
    </location>
</feature>
<feature type="transmembrane region" description="Helical" evidence="5">
    <location>
        <begin position="98"/>
        <end position="119"/>
    </location>
</feature>
<feature type="domain" description="EamA" evidence="6">
    <location>
        <begin position="159"/>
        <end position="291"/>
    </location>
</feature>
<evidence type="ECO:0000256" key="1">
    <source>
        <dbReference type="ARBA" id="ARBA00004141"/>
    </source>
</evidence>
<dbReference type="Pfam" id="PF00892">
    <property type="entry name" value="EamA"/>
    <property type="match status" value="2"/>
</dbReference>
<dbReference type="InterPro" id="IPR000620">
    <property type="entry name" value="EamA_dom"/>
</dbReference>
<dbReference type="PANTHER" id="PTHR32322">
    <property type="entry name" value="INNER MEMBRANE TRANSPORTER"/>
    <property type="match status" value="1"/>
</dbReference>
<feature type="transmembrane region" description="Helical" evidence="5">
    <location>
        <begin position="71"/>
        <end position="92"/>
    </location>
</feature>
<name>A0A6N8IRK1_9BURK</name>
<dbReference type="EMBL" id="WSEL01000003">
    <property type="protein sequence ID" value="MVQ29478.1"/>
    <property type="molecule type" value="Genomic_DNA"/>
</dbReference>
<feature type="transmembrane region" description="Helical" evidence="5">
    <location>
        <begin position="188"/>
        <end position="208"/>
    </location>
</feature>
<feature type="transmembrane region" description="Helical" evidence="5">
    <location>
        <begin position="12"/>
        <end position="33"/>
    </location>
</feature>